<evidence type="ECO:0000313" key="3">
    <source>
        <dbReference type="Proteomes" id="UP000030671"/>
    </source>
</evidence>
<feature type="compositionally biased region" description="Low complexity" evidence="1">
    <location>
        <begin position="51"/>
        <end position="62"/>
    </location>
</feature>
<dbReference type="AlphaFoldDB" id="W4K8Q7"/>
<feature type="compositionally biased region" description="Low complexity" evidence="1">
    <location>
        <begin position="1"/>
        <end position="23"/>
    </location>
</feature>
<feature type="compositionally biased region" description="Polar residues" evidence="1">
    <location>
        <begin position="132"/>
        <end position="141"/>
    </location>
</feature>
<dbReference type="HOGENOM" id="CLU_1825527_0_0_1"/>
<dbReference type="RefSeq" id="XP_009546761.1">
    <property type="nucleotide sequence ID" value="XM_009548466.1"/>
</dbReference>
<dbReference type="KEGG" id="hir:HETIRDRAFT_168830"/>
<evidence type="ECO:0000313" key="2">
    <source>
        <dbReference type="EMBL" id="ETW82217.1"/>
    </source>
</evidence>
<protein>
    <submittedName>
        <fullName evidence="2">Uncharacterized protein</fullName>
    </submittedName>
</protein>
<dbReference type="GeneID" id="20668184"/>
<keyword evidence="3" id="KW-1185">Reference proteome</keyword>
<name>W4K8Q7_HETIT</name>
<proteinExistence type="predicted"/>
<dbReference type="InParanoid" id="W4K8Q7"/>
<sequence>MSSSASPSESKISLLSHDSTSSSYDENEKASGTGLRKSFSPFVALRSKYSTDSSSSVTSSSSAPPLLHAQTQSQPPPPLTSASALSSHPTKDYEASFGALASSFGYGGGAPIIVKSKKTQTKSATQTGAAAPSTSNNTPLK</sequence>
<dbReference type="EMBL" id="KI925458">
    <property type="protein sequence ID" value="ETW82217.1"/>
    <property type="molecule type" value="Genomic_DNA"/>
</dbReference>
<organism evidence="2 3">
    <name type="scientific">Heterobasidion irregulare (strain TC 32-1)</name>
    <dbReference type="NCBI Taxonomy" id="747525"/>
    <lineage>
        <taxon>Eukaryota</taxon>
        <taxon>Fungi</taxon>
        <taxon>Dikarya</taxon>
        <taxon>Basidiomycota</taxon>
        <taxon>Agaricomycotina</taxon>
        <taxon>Agaricomycetes</taxon>
        <taxon>Russulales</taxon>
        <taxon>Bondarzewiaceae</taxon>
        <taxon>Heterobasidion</taxon>
        <taxon>Heterobasidion annosum species complex</taxon>
    </lineage>
</organism>
<accession>W4K8Q7</accession>
<feature type="region of interest" description="Disordered" evidence="1">
    <location>
        <begin position="117"/>
        <end position="141"/>
    </location>
</feature>
<feature type="region of interest" description="Disordered" evidence="1">
    <location>
        <begin position="1"/>
        <end position="37"/>
    </location>
</feature>
<feature type="region of interest" description="Disordered" evidence="1">
    <location>
        <begin position="51"/>
        <end position="89"/>
    </location>
</feature>
<evidence type="ECO:0000256" key="1">
    <source>
        <dbReference type="SAM" id="MobiDB-lite"/>
    </source>
</evidence>
<dbReference type="Proteomes" id="UP000030671">
    <property type="component" value="Unassembled WGS sequence"/>
</dbReference>
<feature type="compositionally biased region" description="Low complexity" evidence="1">
    <location>
        <begin position="121"/>
        <end position="131"/>
    </location>
</feature>
<reference evidence="2 3" key="1">
    <citation type="journal article" date="2012" name="New Phytol.">
        <title>Insight into trade-off between wood decay and parasitism from the genome of a fungal forest pathogen.</title>
        <authorList>
            <person name="Olson A."/>
            <person name="Aerts A."/>
            <person name="Asiegbu F."/>
            <person name="Belbahri L."/>
            <person name="Bouzid O."/>
            <person name="Broberg A."/>
            <person name="Canback B."/>
            <person name="Coutinho P.M."/>
            <person name="Cullen D."/>
            <person name="Dalman K."/>
            <person name="Deflorio G."/>
            <person name="van Diepen L.T."/>
            <person name="Dunand C."/>
            <person name="Duplessis S."/>
            <person name="Durling M."/>
            <person name="Gonthier P."/>
            <person name="Grimwood J."/>
            <person name="Fossdal C.G."/>
            <person name="Hansson D."/>
            <person name="Henrissat B."/>
            <person name="Hietala A."/>
            <person name="Himmelstrand K."/>
            <person name="Hoffmeister D."/>
            <person name="Hogberg N."/>
            <person name="James T.Y."/>
            <person name="Karlsson M."/>
            <person name="Kohler A."/>
            <person name="Kues U."/>
            <person name="Lee Y.H."/>
            <person name="Lin Y.C."/>
            <person name="Lind M."/>
            <person name="Lindquist E."/>
            <person name="Lombard V."/>
            <person name="Lucas S."/>
            <person name="Lunden K."/>
            <person name="Morin E."/>
            <person name="Murat C."/>
            <person name="Park J."/>
            <person name="Raffaello T."/>
            <person name="Rouze P."/>
            <person name="Salamov A."/>
            <person name="Schmutz J."/>
            <person name="Solheim H."/>
            <person name="Stahlberg J."/>
            <person name="Velez H."/>
            <person name="de Vries R.P."/>
            <person name="Wiebenga A."/>
            <person name="Woodward S."/>
            <person name="Yakovlev I."/>
            <person name="Garbelotto M."/>
            <person name="Martin F."/>
            <person name="Grigoriev I.V."/>
            <person name="Stenlid J."/>
        </authorList>
    </citation>
    <scope>NUCLEOTIDE SEQUENCE [LARGE SCALE GENOMIC DNA]</scope>
    <source>
        <strain evidence="2 3">TC 32-1</strain>
    </source>
</reference>
<gene>
    <name evidence="2" type="ORF">HETIRDRAFT_168830</name>
</gene>